<dbReference type="PIRSF" id="PIRSF018266">
    <property type="entry name" value="FecR"/>
    <property type="match status" value="1"/>
</dbReference>
<dbReference type="InterPro" id="IPR006860">
    <property type="entry name" value="FecR"/>
</dbReference>
<dbReference type="Proteomes" id="UP000494111">
    <property type="component" value="Unassembled WGS sequence"/>
</dbReference>
<dbReference type="AlphaFoldDB" id="A0A6S7AU98"/>
<evidence type="ECO:0000313" key="3">
    <source>
        <dbReference type="EMBL" id="CAB3735002.1"/>
    </source>
</evidence>
<dbReference type="PANTHER" id="PTHR30273:SF2">
    <property type="entry name" value="PROTEIN FECR"/>
    <property type="match status" value="1"/>
</dbReference>
<accession>A0A6S7AU98</accession>
<dbReference type="EMBL" id="CADIJO010000025">
    <property type="protein sequence ID" value="CAB3735002.1"/>
    <property type="molecule type" value="Genomic_DNA"/>
</dbReference>
<feature type="domain" description="FecR protein" evidence="1">
    <location>
        <begin position="123"/>
        <end position="215"/>
    </location>
</feature>
<dbReference type="GO" id="GO:0016989">
    <property type="term" value="F:sigma factor antagonist activity"/>
    <property type="evidence" value="ECO:0007669"/>
    <property type="project" value="TreeGrafter"/>
</dbReference>
<dbReference type="RefSeq" id="WP_246289178.1">
    <property type="nucleotide sequence ID" value="NZ_CADIJO010000025.1"/>
</dbReference>
<reference evidence="3 4" key="1">
    <citation type="submission" date="2020-04" db="EMBL/GenBank/DDBJ databases">
        <authorList>
            <person name="De Canck E."/>
        </authorList>
    </citation>
    <scope>NUCLEOTIDE SEQUENCE [LARGE SCALE GENOMIC DNA]</scope>
    <source>
        <strain evidence="3 4">LMG 3458</strain>
    </source>
</reference>
<sequence length="333" mass="36204">MARTDALGRVAGQGPIDPAIVRRASTWMARLWSGEASAADRAACDAWLAAHPDHQRAWTRLQVMEGKLGGVSEPAARQVLLEAHPAVAAGRRKALRVLGLAAVAVGTACALRESGGWYALTADYRSGVGEIREITLADGTRVVLDSHSAIDVRFDGRERRILLREGEILVTTAVDPLARPLRVQSRQGWVQALGTRFTLRDEGRLAQLAVYEGAVDVYPGDATDAALRVHSGQRVRFDARHVEGPMAAREADAAWARGVLVAEDLRVADFTAQLGRYRSGFLRCDPAVADLRVTGVFSLQDTDRALRNLALGLPVDIRYRSPYWVTVSARTAR</sequence>
<protein>
    <submittedName>
        <fullName evidence="3">Protein FecR</fullName>
    </submittedName>
</protein>
<evidence type="ECO:0000259" key="2">
    <source>
        <dbReference type="Pfam" id="PF16220"/>
    </source>
</evidence>
<name>A0A6S7AU98_9BURK</name>
<dbReference type="Gene3D" id="2.60.120.1440">
    <property type="match status" value="1"/>
</dbReference>
<dbReference type="InterPro" id="IPR032623">
    <property type="entry name" value="FecR_N"/>
</dbReference>
<dbReference type="InterPro" id="IPR012373">
    <property type="entry name" value="Ferrdict_sens_TM"/>
</dbReference>
<evidence type="ECO:0000313" key="4">
    <source>
        <dbReference type="Proteomes" id="UP000494111"/>
    </source>
</evidence>
<evidence type="ECO:0000259" key="1">
    <source>
        <dbReference type="Pfam" id="PF04773"/>
    </source>
</evidence>
<dbReference type="Pfam" id="PF04773">
    <property type="entry name" value="FecR"/>
    <property type="match status" value="1"/>
</dbReference>
<dbReference type="PANTHER" id="PTHR30273">
    <property type="entry name" value="PERIPLASMIC SIGNAL SENSOR AND SIGMA FACTOR ACTIVATOR FECR-RELATED"/>
    <property type="match status" value="1"/>
</dbReference>
<dbReference type="Pfam" id="PF16220">
    <property type="entry name" value="DUF4880"/>
    <property type="match status" value="1"/>
</dbReference>
<organism evidence="3 4">
    <name type="scientific">Achromobacter deleyi</name>
    <dbReference type="NCBI Taxonomy" id="1353891"/>
    <lineage>
        <taxon>Bacteria</taxon>
        <taxon>Pseudomonadati</taxon>
        <taxon>Pseudomonadota</taxon>
        <taxon>Betaproteobacteria</taxon>
        <taxon>Burkholderiales</taxon>
        <taxon>Alcaligenaceae</taxon>
        <taxon>Achromobacter</taxon>
    </lineage>
</organism>
<proteinExistence type="predicted"/>
<feature type="domain" description="FecR N-terminal" evidence="2">
    <location>
        <begin position="23"/>
        <end position="62"/>
    </location>
</feature>
<gene>
    <name evidence="3" type="primary">fecR_22</name>
    <name evidence="3" type="ORF">LMG3458_05201</name>
</gene>